<sequence length="408" mass="46799">PFLALPRELRDQIYDHVFNIPDNRSSHDLRIERPDIEHFSATPTSILAILHHGCILLNRSIAAEALEALFKKHTVFFSCGPYVLKETLSRISAGGNGEGKKWLSWMKRVEIDWVTLPIALRRPPPRRRRTPPWRQDYRPQIEEGDDYYMPDYEGSRDSEDYGDSDPDTYDPANGYIWQGQEPHDTSSSSNDPFGLSYHYPFSPDLSEDFFSDTPFADPLTDPPSYPYVFDNHHWNAHEALSRLEQTEIKPLFSFLSTGPLNLTRMTLPLYFPSRLNARWQTRFQRRAPEASAVSPDINYWVRVSIHGVLMLLKEPPALRELCIRYMPYNIWASLEPSDDLAEIEKNGLWGSEEGTGEERESLKAVLTGLAERGVQLKPEDVNVSLRLVKWTGEETHGGRIGDGLEVLM</sequence>
<evidence type="ECO:0000313" key="3">
    <source>
        <dbReference type="Proteomes" id="UP000250140"/>
    </source>
</evidence>
<evidence type="ECO:0000313" key="2">
    <source>
        <dbReference type="EMBL" id="OCL08056.1"/>
    </source>
</evidence>
<feature type="non-terminal residue" evidence="2">
    <location>
        <position position="408"/>
    </location>
</feature>
<name>A0A8E2F027_9PEZI</name>
<dbReference type="AlphaFoldDB" id="A0A8E2F027"/>
<feature type="region of interest" description="Disordered" evidence="1">
    <location>
        <begin position="124"/>
        <end position="190"/>
    </location>
</feature>
<protein>
    <submittedName>
        <fullName evidence="2">Uncharacterized protein</fullName>
    </submittedName>
</protein>
<accession>A0A8E2F027</accession>
<feature type="non-terminal residue" evidence="2">
    <location>
        <position position="1"/>
    </location>
</feature>
<organism evidence="2 3">
    <name type="scientific">Glonium stellatum</name>
    <dbReference type="NCBI Taxonomy" id="574774"/>
    <lineage>
        <taxon>Eukaryota</taxon>
        <taxon>Fungi</taxon>
        <taxon>Dikarya</taxon>
        <taxon>Ascomycota</taxon>
        <taxon>Pezizomycotina</taxon>
        <taxon>Dothideomycetes</taxon>
        <taxon>Pleosporomycetidae</taxon>
        <taxon>Gloniales</taxon>
        <taxon>Gloniaceae</taxon>
        <taxon>Glonium</taxon>
    </lineage>
</organism>
<dbReference type="OrthoDB" id="62952at2759"/>
<dbReference type="Proteomes" id="UP000250140">
    <property type="component" value="Unassembled WGS sequence"/>
</dbReference>
<proteinExistence type="predicted"/>
<reference evidence="2 3" key="1">
    <citation type="journal article" date="2016" name="Nat. Commun.">
        <title>Ectomycorrhizal ecology is imprinted in the genome of the dominant symbiotic fungus Cenococcum geophilum.</title>
        <authorList>
            <consortium name="DOE Joint Genome Institute"/>
            <person name="Peter M."/>
            <person name="Kohler A."/>
            <person name="Ohm R.A."/>
            <person name="Kuo A."/>
            <person name="Krutzmann J."/>
            <person name="Morin E."/>
            <person name="Arend M."/>
            <person name="Barry K.W."/>
            <person name="Binder M."/>
            <person name="Choi C."/>
            <person name="Clum A."/>
            <person name="Copeland A."/>
            <person name="Grisel N."/>
            <person name="Haridas S."/>
            <person name="Kipfer T."/>
            <person name="LaButti K."/>
            <person name="Lindquist E."/>
            <person name="Lipzen A."/>
            <person name="Maire R."/>
            <person name="Meier B."/>
            <person name="Mihaltcheva S."/>
            <person name="Molinier V."/>
            <person name="Murat C."/>
            <person name="Poggeler S."/>
            <person name="Quandt C.A."/>
            <person name="Sperisen C."/>
            <person name="Tritt A."/>
            <person name="Tisserant E."/>
            <person name="Crous P.W."/>
            <person name="Henrissat B."/>
            <person name="Nehls U."/>
            <person name="Egli S."/>
            <person name="Spatafora J.W."/>
            <person name="Grigoriev I.V."/>
            <person name="Martin F.M."/>
        </authorList>
    </citation>
    <scope>NUCLEOTIDE SEQUENCE [LARGE SCALE GENOMIC DNA]</scope>
    <source>
        <strain evidence="2 3">CBS 207.34</strain>
    </source>
</reference>
<keyword evidence="3" id="KW-1185">Reference proteome</keyword>
<gene>
    <name evidence="2" type="ORF">AOQ84DRAFT_246591</name>
</gene>
<evidence type="ECO:0000256" key="1">
    <source>
        <dbReference type="SAM" id="MobiDB-lite"/>
    </source>
</evidence>
<dbReference type="EMBL" id="KV749724">
    <property type="protein sequence ID" value="OCL08056.1"/>
    <property type="molecule type" value="Genomic_DNA"/>
</dbReference>